<sequence>MITNKVEYMLLILVDLAKHSKEGYILSREIAERQQIPPKYMPQLMAALTRRGWVDSVRGAKGGVKLAVDPRSIRVQDVIDATGDEFRVKPCLDPDFPCQRKSVCPLFPVWEKAQASLRDIMESTTIADLASRSQ</sequence>
<dbReference type="GO" id="GO:0003700">
    <property type="term" value="F:DNA-binding transcription factor activity"/>
    <property type="evidence" value="ECO:0007669"/>
    <property type="project" value="TreeGrafter"/>
</dbReference>
<evidence type="ECO:0000313" key="1">
    <source>
        <dbReference type="EMBL" id="QUL97824.1"/>
    </source>
</evidence>
<gene>
    <name evidence="1" type="ORF">IMF26_06900</name>
</gene>
<proteinExistence type="predicted"/>
<dbReference type="InterPro" id="IPR036388">
    <property type="entry name" value="WH-like_DNA-bd_sf"/>
</dbReference>
<dbReference type="Gene3D" id="1.10.10.10">
    <property type="entry name" value="Winged helix-like DNA-binding domain superfamily/Winged helix DNA-binding domain"/>
    <property type="match status" value="1"/>
</dbReference>
<dbReference type="InterPro" id="IPR000944">
    <property type="entry name" value="Tscrpt_reg_Rrf2"/>
</dbReference>
<name>A0AAT9L9V9_9FIRM</name>
<dbReference type="NCBIfam" id="TIGR00738">
    <property type="entry name" value="rrf2_super"/>
    <property type="match status" value="1"/>
</dbReference>
<dbReference type="PROSITE" id="PS51197">
    <property type="entry name" value="HTH_RRF2_2"/>
    <property type="match status" value="1"/>
</dbReference>
<reference evidence="1" key="1">
    <citation type="submission" date="2020-10" db="EMBL/GenBank/DDBJ databases">
        <authorList>
            <person name="Kadnikov V."/>
            <person name="Beletsky A.V."/>
            <person name="Mardanov A.V."/>
            <person name="Karnachuk O.V."/>
            <person name="Ravin N.V."/>
        </authorList>
    </citation>
    <scope>NUCLEOTIDE SEQUENCE</scope>
    <source>
        <strain evidence="1">Bu02</strain>
    </source>
</reference>
<dbReference type="EMBL" id="CP062796">
    <property type="protein sequence ID" value="QUL97824.1"/>
    <property type="molecule type" value="Genomic_DNA"/>
</dbReference>
<dbReference type="PANTHER" id="PTHR33221">
    <property type="entry name" value="WINGED HELIX-TURN-HELIX TRANSCRIPTIONAL REGULATOR, RRF2 FAMILY"/>
    <property type="match status" value="1"/>
</dbReference>
<dbReference type="AlphaFoldDB" id="A0AAT9L9V9"/>
<organism evidence="1">
    <name type="scientific">Candidatus Fermentithermobacillus carboniphilus</name>
    <dbReference type="NCBI Taxonomy" id="3085328"/>
    <lineage>
        <taxon>Bacteria</taxon>
        <taxon>Bacillati</taxon>
        <taxon>Bacillota</taxon>
        <taxon>Candidatus Fermentithermobacillia</taxon>
        <taxon>Candidatus Fermentithermobacillales</taxon>
        <taxon>Candidatus Fermentithermobacillaceae</taxon>
        <taxon>Candidatus Fermentithermobacillus</taxon>
    </lineage>
</organism>
<reference evidence="1" key="2">
    <citation type="journal article" date="2023" name="Biology">
        <title>Prokaryotic Life Associated with Coal-Fire Gas Vents Revealed by Metagenomics.</title>
        <authorList>
            <person name="Kadnikov V.V."/>
            <person name="Mardanov A.V."/>
            <person name="Beletsky A.V."/>
            <person name="Karnachuk O.V."/>
            <person name="Ravin N.V."/>
        </authorList>
    </citation>
    <scope>NUCLEOTIDE SEQUENCE</scope>
    <source>
        <strain evidence="1">Bu02</strain>
    </source>
</reference>
<dbReference type="InterPro" id="IPR036390">
    <property type="entry name" value="WH_DNA-bd_sf"/>
</dbReference>
<dbReference type="GO" id="GO:0005829">
    <property type="term" value="C:cytosol"/>
    <property type="evidence" value="ECO:0007669"/>
    <property type="project" value="TreeGrafter"/>
</dbReference>
<dbReference type="SUPFAM" id="SSF46785">
    <property type="entry name" value="Winged helix' DNA-binding domain"/>
    <property type="match status" value="1"/>
</dbReference>
<dbReference type="PANTHER" id="PTHR33221:SF15">
    <property type="entry name" value="HTH-TYPE TRANSCRIPTIONAL REGULATOR YWGB-RELATED"/>
    <property type="match status" value="1"/>
</dbReference>
<dbReference type="Pfam" id="PF02082">
    <property type="entry name" value="Rrf2"/>
    <property type="match status" value="1"/>
</dbReference>
<accession>A0AAT9L9V9</accession>
<protein>
    <submittedName>
        <fullName evidence="1">Rrf2 family transcriptional regulator</fullName>
    </submittedName>
</protein>
<dbReference type="KEGG" id="fcz:IMF26_06900"/>